<dbReference type="InterPro" id="IPR045584">
    <property type="entry name" value="Pilin-like"/>
</dbReference>
<dbReference type="SUPFAM" id="SSF54523">
    <property type="entry name" value="Pili subunits"/>
    <property type="match status" value="1"/>
</dbReference>
<dbReference type="InterPro" id="IPR011453">
    <property type="entry name" value="DUF1559"/>
</dbReference>
<dbReference type="OrthoDB" id="254869at2"/>
<dbReference type="PROSITE" id="PS00409">
    <property type="entry name" value="PROKAR_NTER_METHYL"/>
    <property type="match status" value="1"/>
</dbReference>
<protein>
    <submittedName>
        <fullName evidence="2">Putative major pilin subunit</fullName>
    </submittedName>
</protein>
<dbReference type="NCBIfam" id="TIGR04294">
    <property type="entry name" value="pre_pil_HX9DG"/>
    <property type="match status" value="1"/>
</dbReference>
<dbReference type="EMBL" id="CP036276">
    <property type="protein sequence ID" value="QDU45531.1"/>
    <property type="molecule type" value="Genomic_DNA"/>
</dbReference>
<feature type="domain" description="DUF1559" evidence="1">
    <location>
        <begin position="35"/>
        <end position="349"/>
    </location>
</feature>
<dbReference type="Gene3D" id="3.30.700.10">
    <property type="entry name" value="Glycoprotein, Type 4 Pilin"/>
    <property type="match status" value="1"/>
</dbReference>
<dbReference type="NCBIfam" id="TIGR02532">
    <property type="entry name" value="IV_pilin_GFxxxE"/>
    <property type="match status" value="1"/>
</dbReference>
<dbReference type="RefSeq" id="WP_145380712.1">
    <property type="nucleotide sequence ID" value="NZ_CAXBED010000046.1"/>
</dbReference>
<dbReference type="Pfam" id="PF07596">
    <property type="entry name" value="SBP_bac_10"/>
    <property type="match status" value="1"/>
</dbReference>
<gene>
    <name evidence="2" type="ORF">Mal52_40250</name>
</gene>
<reference evidence="2 3" key="1">
    <citation type="submission" date="2019-02" db="EMBL/GenBank/DDBJ databases">
        <title>Deep-cultivation of Planctomycetes and their phenomic and genomic characterization uncovers novel biology.</title>
        <authorList>
            <person name="Wiegand S."/>
            <person name="Jogler M."/>
            <person name="Boedeker C."/>
            <person name="Pinto D."/>
            <person name="Vollmers J."/>
            <person name="Rivas-Marin E."/>
            <person name="Kohn T."/>
            <person name="Peeters S.H."/>
            <person name="Heuer A."/>
            <person name="Rast P."/>
            <person name="Oberbeckmann S."/>
            <person name="Bunk B."/>
            <person name="Jeske O."/>
            <person name="Meyerdierks A."/>
            <person name="Storesund J.E."/>
            <person name="Kallscheuer N."/>
            <person name="Luecker S."/>
            <person name="Lage O.M."/>
            <person name="Pohl T."/>
            <person name="Merkel B.J."/>
            <person name="Hornburger P."/>
            <person name="Mueller R.-W."/>
            <person name="Bruemmer F."/>
            <person name="Labrenz M."/>
            <person name="Spormann A.M."/>
            <person name="Op den Camp H."/>
            <person name="Overmann J."/>
            <person name="Amann R."/>
            <person name="Jetten M.S.M."/>
            <person name="Mascher T."/>
            <person name="Medema M.H."/>
            <person name="Devos D.P."/>
            <person name="Kaster A.-K."/>
            <person name="Ovreas L."/>
            <person name="Rohde M."/>
            <person name="Galperin M.Y."/>
            <person name="Jogler C."/>
        </authorList>
    </citation>
    <scope>NUCLEOTIDE SEQUENCE [LARGE SCALE GENOMIC DNA]</scope>
    <source>
        <strain evidence="2 3">Mal52</strain>
    </source>
</reference>
<evidence type="ECO:0000259" key="1">
    <source>
        <dbReference type="Pfam" id="PF07596"/>
    </source>
</evidence>
<dbReference type="PANTHER" id="PTHR30093">
    <property type="entry name" value="GENERAL SECRETION PATHWAY PROTEIN G"/>
    <property type="match status" value="1"/>
</dbReference>
<dbReference type="InterPro" id="IPR012902">
    <property type="entry name" value="N_methyl_site"/>
</dbReference>
<dbReference type="KEGG" id="sdyn:Mal52_40250"/>
<dbReference type="InterPro" id="IPR027558">
    <property type="entry name" value="Pre_pil_HX9DG_C"/>
</dbReference>
<organism evidence="2 3">
    <name type="scientific">Symmachiella dynata</name>
    <dbReference type="NCBI Taxonomy" id="2527995"/>
    <lineage>
        <taxon>Bacteria</taxon>
        <taxon>Pseudomonadati</taxon>
        <taxon>Planctomycetota</taxon>
        <taxon>Planctomycetia</taxon>
        <taxon>Planctomycetales</taxon>
        <taxon>Planctomycetaceae</taxon>
        <taxon>Symmachiella</taxon>
    </lineage>
</organism>
<name>A0A517ZSR1_9PLAN</name>
<accession>A0A517ZSR1</accession>
<keyword evidence="3" id="KW-1185">Reference proteome</keyword>
<dbReference type="AlphaFoldDB" id="A0A517ZSR1"/>
<sequence>MSRSRKSKRGFTLIELLVVIAIIAILIALLLPAVQQAREAARRTQCRNNLKQLGLAFHNYHDVYGQFECPELVITTNGTGASIESLTSHSWQQPLLPYIDRGNIYKVVNNGLSPFANVLAGGAEAAAYATVIPGFICPTTPDGNTIVEASVPAGTDVGLGVPTASEWTMRSGRSDYEIVSGYRSGFYDFSVTPANGGVRYSADRDAIMEQNVILVDTPAIYGVFGQPTAGADGLKIRNITDGTSNTLMLVEQASKNLFYRGRTLVPVSSGDPEAIGQSLFGGGGWGDPWHENWIKGSNADGTDIASGDGGGPCIINCSNRLGAGAYSWHTGGTFSLLADGSVQFLNASLSPLVTAALITRQGGEVNGQF</sequence>
<evidence type="ECO:0000313" key="2">
    <source>
        <dbReference type="EMBL" id="QDU45531.1"/>
    </source>
</evidence>
<dbReference type="PANTHER" id="PTHR30093:SF2">
    <property type="entry name" value="TYPE II SECRETION SYSTEM PROTEIN H"/>
    <property type="match status" value="1"/>
</dbReference>
<dbReference type="Pfam" id="PF07963">
    <property type="entry name" value="N_methyl"/>
    <property type="match status" value="1"/>
</dbReference>
<dbReference type="Proteomes" id="UP000319383">
    <property type="component" value="Chromosome"/>
</dbReference>
<proteinExistence type="predicted"/>
<evidence type="ECO:0000313" key="3">
    <source>
        <dbReference type="Proteomes" id="UP000319383"/>
    </source>
</evidence>